<organism evidence="1 2">
    <name type="scientific">Zopfia rhizophila CBS 207.26</name>
    <dbReference type="NCBI Taxonomy" id="1314779"/>
    <lineage>
        <taxon>Eukaryota</taxon>
        <taxon>Fungi</taxon>
        <taxon>Dikarya</taxon>
        <taxon>Ascomycota</taxon>
        <taxon>Pezizomycotina</taxon>
        <taxon>Dothideomycetes</taxon>
        <taxon>Dothideomycetes incertae sedis</taxon>
        <taxon>Zopfiaceae</taxon>
        <taxon>Zopfia</taxon>
    </lineage>
</organism>
<dbReference type="AlphaFoldDB" id="A0A6A6EQJ5"/>
<dbReference type="Proteomes" id="UP000800200">
    <property type="component" value="Unassembled WGS sequence"/>
</dbReference>
<keyword evidence="2" id="KW-1185">Reference proteome</keyword>
<name>A0A6A6EQJ5_9PEZI</name>
<evidence type="ECO:0000313" key="2">
    <source>
        <dbReference type="Proteomes" id="UP000800200"/>
    </source>
</evidence>
<proteinExistence type="predicted"/>
<dbReference type="EMBL" id="ML994615">
    <property type="protein sequence ID" value="KAF2192186.1"/>
    <property type="molecule type" value="Genomic_DNA"/>
</dbReference>
<sequence length="176" mass="20328">MVEALRRSETNLRSLTEFRIRTKALTEKANKATTTMELKRELRDIAFSAVNVRNEDDMATDVAWNGWHAAMAAIVRVGKVMKDHDAVMGESRVIVYAEAARSGAQNENEEIVDGWLEAVDSAQDVLRGVLKTLNNNKKAWIGWMRRQGRLLRLLDTRLWRQRKRRSAKEFMIDERD</sequence>
<evidence type="ECO:0000313" key="1">
    <source>
        <dbReference type="EMBL" id="KAF2192186.1"/>
    </source>
</evidence>
<reference evidence="1" key="1">
    <citation type="journal article" date="2020" name="Stud. Mycol.">
        <title>101 Dothideomycetes genomes: a test case for predicting lifestyles and emergence of pathogens.</title>
        <authorList>
            <person name="Haridas S."/>
            <person name="Albert R."/>
            <person name="Binder M."/>
            <person name="Bloem J."/>
            <person name="Labutti K."/>
            <person name="Salamov A."/>
            <person name="Andreopoulos B."/>
            <person name="Baker S."/>
            <person name="Barry K."/>
            <person name="Bills G."/>
            <person name="Bluhm B."/>
            <person name="Cannon C."/>
            <person name="Castanera R."/>
            <person name="Culley D."/>
            <person name="Daum C."/>
            <person name="Ezra D."/>
            <person name="Gonzalez J."/>
            <person name="Henrissat B."/>
            <person name="Kuo A."/>
            <person name="Liang C."/>
            <person name="Lipzen A."/>
            <person name="Lutzoni F."/>
            <person name="Magnuson J."/>
            <person name="Mondo S."/>
            <person name="Nolan M."/>
            <person name="Ohm R."/>
            <person name="Pangilinan J."/>
            <person name="Park H.-J."/>
            <person name="Ramirez L."/>
            <person name="Alfaro M."/>
            <person name="Sun H."/>
            <person name="Tritt A."/>
            <person name="Yoshinaga Y."/>
            <person name="Zwiers L.-H."/>
            <person name="Turgeon B."/>
            <person name="Goodwin S."/>
            <person name="Spatafora J."/>
            <person name="Crous P."/>
            <person name="Grigoriev I."/>
        </authorList>
    </citation>
    <scope>NUCLEOTIDE SEQUENCE</scope>
    <source>
        <strain evidence="1">CBS 207.26</strain>
    </source>
</reference>
<gene>
    <name evidence="1" type="ORF">K469DRAFT_694323</name>
</gene>
<accession>A0A6A6EQJ5</accession>
<protein>
    <submittedName>
        <fullName evidence="1">Uncharacterized protein</fullName>
    </submittedName>
</protein>